<evidence type="ECO:0000259" key="3">
    <source>
        <dbReference type="Pfam" id="PF01370"/>
    </source>
</evidence>
<reference evidence="4 5" key="1">
    <citation type="submission" date="2024-02" db="EMBL/GenBank/DDBJ databases">
        <title>De novo assembly and annotation of 12 fungi associated with fruit tree decline syndrome in Ontario, Canada.</title>
        <authorList>
            <person name="Sulman M."/>
            <person name="Ellouze W."/>
            <person name="Ilyukhin E."/>
        </authorList>
    </citation>
    <scope>NUCLEOTIDE SEQUENCE [LARGE SCALE GENOMIC DNA]</scope>
    <source>
        <strain evidence="4 5">M11/M66-122</strain>
    </source>
</reference>
<dbReference type="SUPFAM" id="SSF51735">
    <property type="entry name" value="NAD(P)-binding Rossmann-fold domains"/>
    <property type="match status" value="1"/>
</dbReference>
<dbReference type="EMBL" id="JAKJXP020000029">
    <property type="protein sequence ID" value="KAK7753415.1"/>
    <property type="molecule type" value="Genomic_DNA"/>
</dbReference>
<dbReference type="InterPro" id="IPR001509">
    <property type="entry name" value="Epimerase_deHydtase"/>
</dbReference>
<proteinExistence type="predicted"/>
<dbReference type="NCBIfam" id="NF043036">
    <property type="entry name" value="ErythonDh"/>
    <property type="match status" value="1"/>
</dbReference>
<evidence type="ECO:0000313" key="4">
    <source>
        <dbReference type="EMBL" id="KAK7753415.1"/>
    </source>
</evidence>
<accession>A0AAN9UWB0</accession>
<sequence length="331" mass="35045">MTTNTRVETILITGGAGFIGQALTAALIEASPTTRLTITDVIEPPVPETVSEHKDRITAVKSDLTNPSAVNALLSSTSTSSFTAVYLLHGLMSGGAEANLELGWRVNWDSHRTIIDHLRTHAPGTVTIFPSSLAVYGPATSGEVTSEATCPVPQSSYGAQKLMVETYVNDFSRRGLLDGRVVRLPTVIVRPGAPSAAASSFASGIVREPLRGERSVLPVSRDLEMWVCSPRTVVANLVYVKDIPKAQFGGLTRVVNLPGITVTVDQILQALEAVGGKEALGLVAEVRDPKIEAIVGSWPARFDIKRAEGLGLKGDVSLVETVQAFAASLIP</sequence>
<keyword evidence="2" id="KW-0119">Carbohydrate metabolism</keyword>
<dbReference type="AlphaFoldDB" id="A0AAN9UWB0"/>
<dbReference type="Pfam" id="PF01370">
    <property type="entry name" value="Epimerase"/>
    <property type="match status" value="1"/>
</dbReference>
<comment type="caution">
    <text evidence="4">The sequence shown here is derived from an EMBL/GenBank/DDBJ whole genome shotgun (WGS) entry which is preliminary data.</text>
</comment>
<gene>
    <name evidence="4" type="ORF">SLS62_004706</name>
</gene>
<dbReference type="PANTHER" id="PTHR43103">
    <property type="entry name" value="NUCLEOSIDE-DIPHOSPHATE-SUGAR EPIMERASE"/>
    <property type="match status" value="1"/>
</dbReference>
<name>A0AAN9UWB0_9PEZI</name>
<organism evidence="4 5">
    <name type="scientific">Diatrype stigma</name>
    <dbReference type="NCBI Taxonomy" id="117547"/>
    <lineage>
        <taxon>Eukaryota</taxon>
        <taxon>Fungi</taxon>
        <taxon>Dikarya</taxon>
        <taxon>Ascomycota</taxon>
        <taxon>Pezizomycotina</taxon>
        <taxon>Sordariomycetes</taxon>
        <taxon>Xylariomycetidae</taxon>
        <taxon>Xylariales</taxon>
        <taxon>Diatrypaceae</taxon>
        <taxon>Diatrype</taxon>
    </lineage>
</organism>
<dbReference type="Gene3D" id="3.90.25.10">
    <property type="entry name" value="UDP-galactose 4-epimerase, domain 1"/>
    <property type="match status" value="1"/>
</dbReference>
<evidence type="ECO:0000256" key="2">
    <source>
        <dbReference type="ARBA" id="ARBA00023277"/>
    </source>
</evidence>
<keyword evidence="5" id="KW-1185">Reference proteome</keyword>
<dbReference type="InterPro" id="IPR036291">
    <property type="entry name" value="NAD(P)-bd_dom_sf"/>
</dbReference>
<dbReference type="PANTHER" id="PTHR43103:SF3">
    <property type="entry name" value="ADP-L-GLYCERO-D-MANNO-HEPTOSE-6-EPIMERASE"/>
    <property type="match status" value="1"/>
</dbReference>
<dbReference type="GO" id="GO:0016491">
    <property type="term" value="F:oxidoreductase activity"/>
    <property type="evidence" value="ECO:0007669"/>
    <property type="project" value="InterPro"/>
</dbReference>
<keyword evidence="1" id="KW-0521">NADP</keyword>
<evidence type="ECO:0000256" key="1">
    <source>
        <dbReference type="ARBA" id="ARBA00022857"/>
    </source>
</evidence>
<evidence type="ECO:0000313" key="5">
    <source>
        <dbReference type="Proteomes" id="UP001320420"/>
    </source>
</evidence>
<protein>
    <recommendedName>
        <fullName evidence="3">NAD-dependent epimerase/dehydratase domain-containing protein</fullName>
    </recommendedName>
</protein>
<feature type="domain" description="NAD-dependent epimerase/dehydratase" evidence="3">
    <location>
        <begin position="10"/>
        <end position="246"/>
    </location>
</feature>
<dbReference type="Gene3D" id="3.40.50.720">
    <property type="entry name" value="NAD(P)-binding Rossmann-like Domain"/>
    <property type="match status" value="1"/>
</dbReference>
<dbReference type="Proteomes" id="UP001320420">
    <property type="component" value="Unassembled WGS sequence"/>
</dbReference>
<dbReference type="InterPro" id="IPR050005">
    <property type="entry name" value="DenD"/>
</dbReference>